<dbReference type="SUPFAM" id="SSF50969">
    <property type="entry name" value="YVTN repeat-like/Quinoprotein amine dehydrogenase"/>
    <property type="match status" value="1"/>
</dbReference>
<proteinExistence type="predicted"/>
<dbReference type="EMBL" id="MWWQ01000001">
    <property type="protein sequence ID" value="OZG54005.1"/>
    <property type="molecule type" value="Genomic_DNA"/>
</dbReference>
<feature type="region of interest" description="Disordered" evidence="1">
    <location>
        <begin position="325"/>
        <end position="350"/>
    </location>
</feature>
<keyword evidence="4" id="KW-1185">Reference proteome</keyword>
<feature type="compositionally biased region" description="Low complexity" evidence="1">
    <location>
        <begin position="8"/>
        <end position="18"/>
    </location>
</feature>
<accession>A0A261F4K1</accession>
<keyword evidence="2" id="KW-0472">Membrane</keyword>
<dbReference type="InterPro" id="IPR011044">
    <property type="entry name" value="Quino_amine_DH_bsu"/>
</dbReference>
<dbReference type="InterPro" id="IPR015943">
    <property type="entry name" value="WD40/YVTN_repeat-like_dom_sf"/>
</dbReference>
<name>A0A261F4K1_9BIFI</name>
<dbReference type="AlphaFoldDB" id="A0A261F4K1"/>
<feature type="region of interest" description="Disordered" evidence="1">
    <location>
        <begin position="666"/>
        <end position="736"/>
    </location>
</feature>
<organism evidence="3 4">
    <name type="scientific">Pseudoscardovia suis</name>
    <dbReference type="NCBI Taxonomy" id="987063"/>
    <lineage>
        <taxon>Bacteria</taxon>
        <taxon>Bacillati</taxon>
        <taxon>Actinomycetota</taxon>
        <taxon>Actinomycetes</taxon>
        <taxon>Bifidobacteriales</taxon>
        <taxon>Bifidobacteriaceae</taxon>
        <taxon>Pseudoscardovia</taxon>
    </lineage>
</organism>
<feature type="region of interest" description="Disordered" evidence="1">
    <location>
        <begin position="575"/>
        <end position="599"/>
    </location>
</feature>
<reference evidence="3 4" key="1">
    <citation type="journal article" date="2017" name="BMC Genomics">
        <title>Comparative genomic and phylogenomic analyses of the Bifidobacteriaceae family.</title>
        <authorList>
            <person name="Lugli G.A."/>
            <person name="Milani C."/>
            <person name="Turroni F."/>
            <person name="Duranti S."/>
            <person name="Mancabelli L."/>
            <person name="Mangifesta M."/>
            <person name="Ferrario C."/>
            <person name="Modesto M."/>
            <person name="Mattarelli P."/>
            <person name="Jiri K."/>
            <person name="van Sinderen D."/>
            <person name="Ventura M."/>
        </authorList>
    </citation>
    <scope>NUCLEOTIDE SEQUENCE [LARGE SCALE GENOMIC DNA]</scope>
    <source>
        <strain evidence="3 4">DSM 24744</strain>
    </source>
</reference>
<gene>
    <name evidence="3" type="ORF">PSSU_0108</name>
</gene>
<evidence type="ECO:0000256" key="1">
    <source>
        <dbReference type="SAM" id="MobiDB-lite"/>
    </source>
</evidence>
<feature type="region of interest" description="Disordered" evidence="1">
    <location>
        <begin position="82"/>
        <end position="145"/>
    </location>
</feature>
<keyword evidence="2" id="KW-0812">Transmembrane</keyword>
<evidence type="ECO:0000256" key="2">
    <source>
        <dbReference type="SAM" id="Phobius"/>
    </source>
</evidence>
<sequence length="736" mass="71708">MNPKSHPSHSSSLSPSHHFAQTCDAEHPHGAAQSCSIAHSRCAARPRHALRRAAAAIISLALAGALTGTMAGGAVAPAFADPSVSSSASSSVSSSTGSAQSSDSSGSGAASGSASDLLNSVSSDSSGSSGSLGSSDSSDSSDSASVSASATYTAPADAAEVAATYTTAQLGDSACVGAEPDTMRLTPDGSQLFVVSSASTVCAVSTADLSVESVISLPGDSMGVASGIAMSQDGSRLFVATSGGVAVISTADRSVTTLDLTTTNFAVARDGKTLYALAQGGAANTGAGASDASTSDASTSGTNTGWSLQVWNVDDGTHQDVAVTVTGSKDSSGSDSSSGTSSNSADLSSTPSTITGLAASGDGGTVLLDAQYSQSDALLAVNTSTGAATSLATFSVGYLAALSSDGTELYLPSTSLHSVLQANVDTQDVQVFSVDSAARILGFALSGDGSRLVVRTSAGSHLFDTATGSELRGLALNEPDGYLSRDGGEMYSVSAATGSAAGSGSGSDSGSASATGGSAQIEVRLAKADGGSVAVGSVAYDGAGASDGSVDVKSVVVGTAGAADGKVYVLAADGSASSGSSSGSSGSSDGGSSSGSDSADAAAAGRLIVVDLTGGREALQKADSTGSSRSWGGVVAVAVIAVVLIALVIWLCLNPQILRGLAAARSHPTTNTKPNSVNRNGAKRSSSNSNRAKPSDAKPRGIQPRVAQSSGAHPNAKRRTSSDQPAGTQDRSDLQK</sequence>
<keyword evidence="2" id="KW-1133">Transmembrane helix</keyword>
<feature type="transmembrane region" description="Helical" evidence="2">
    <location>
        <begin position="53"/>
        <end position="80"/>
    </location>
</feature>
<evidence type="ECO:0000313" key="4">
    <source>
        <dbReference type="Proteomes" id="UP000216454"/>
    </source>
</evidence>
<dbReference type="Gene3D" id="2.130.10.10">
    <property type="entry name" value="YVTN repeat-like/Quinoprotein amine dehydrogenase"/>
    <property type="match status" value="1"/>
</dbReference>
<protein>
    <submittedName>
        <fullName evidence="3">Uncharacterized protein</fullName>
    </submittedName>
</protein>
<dbReference type="Proteomes" id="UP000216454">
    <property type="component" value="Unassembled WGS sequence"/>
</dbReference>
<dbReference type="PANTHER" id="PTHR23216">
    <property type="entry name" value="NUCLEOLAR AND COILED-BODY PHOSPHOPROTEIN 1"/>
    <property type="match status" value="1"/>
</dbReference>
<feature type="transmembrane region" description="Helical" evidence="2">
    <location>
        <begin position="631"/>
        <end position="653"/>
    </location>
</feature>
<feature type="compositionally biased region" description="Low complexity" evidence="1">
    <location>
        <begin position="575"/>
        <end position="587"/>
    </location>
</feature>
<feature type="compositionally biased region" description="Polar residues" evidence="1">
    <location>
        <begin position="667"/>
        <end position="692"/>
    </location>
</feature>
<evidence type="ECO:0000313" key="3">
    <source>
        <dbReference type="EMBL" id="OZG54005.1"/>
    </source>
</evidence>
<dbReference type="InterPro" id="IPR039191">
    <property type="entry name" value="Nopp140-like"/>
</dbReference>
<dbReference type="PANTHER" id="PTHR23216:SF1">
    <property type="entry name" value="NUCLEOLAR AND COILED-BODY PHOSPHOPROTEIN 1"/>
    <property type="match status" value="1"/>
</dbReference>
<comment type="caution">
    <text evidence="3">The sequence shown here is derived from an EMBL/GenBank/DDBJ whole genome shotgun (WGS) entry which is preliminary data.</text>
</comment>
<feature type="region of interest" description="Disordered" evidence="1">
    <location>
        <begin position="1"/>
        <end position="21"/>
    </location>
</feature>